<evidence type="ECO:0000256" key="2">
    <source>
        <dbReference type="ARBA" id="ARBA00022692"/>
    </source>
</evidence>
<evidence type="ECO:0000256" key="5">
    <source>
        <dbReference type="ARBA" id="ARBA00022989"/>
    </source>
</evidence>
<keyword evidence="6 7" id="KW-0472">Membrane</keyword>
<organism evidence="8 9">
    <name type="scientific">Polypedilum vanderplanki</name>
    <name type="common">Sleeping chironomid midge</name>
    <dbReference type="NCBI Taxonomy" id="319348"/>
    <lineage>
        <taxon>Eukaryota</taxon>
        <taxon>Metazoa</taxon>
        <taxon>Ecdysozoa</taxon>
        <taxon>Arthropoda</taxon>
        <taxon>Hexapoda</taxon>
        <taxon>Insecta</taxon>
        <taxon>Pterygota</taxon>
        <taxon>Neoptera</taxon>
        <taxon>Endopterygota</taxon>
        <taxon>Diptera</taxon>
        <taxon>Nematocera</taxon>
        <taxon>Chironomoidea</taxon>
        <taxon>Chironomidae</taxon>
        <taxon>Chironominae</taxon>
        <taxon>Polypedilum</taxon>
        <taxon>Polypedilum</taxon>
    </lineage>
</organism>
<dbReference type="SUPFAM" id="SSF50911">
    <property type="entry name" value="Mannose 6-phosphate receptor domain"/>
    <property type="match status" value="1"/>
</dbReference>
<dbReference type="Pfam" id="PF09451">
    <property type="entry name" value="ATG27"/>
    <property type="match status" value="1"/>
</dbReference>
<dbReference type="PANTHER" id="PTHR15071">
    <property type="entry name" value="MANNOSE-6-PHOSPHATE RECEPTOR FAMILY MEMBER"/>
    <property type="match status" value="1"/>
</dbReference>
<evidence type="ECO:0000313" key="8">
    <source>
        <dbReference type="EMBL" id="KAG5674172.1"/>
    </source>
</evidence>
<gene>
    <name evidence="8" type="ORF">PVAND_004155</name>
</gene>
<keyword evidence="5 7" id="KW-1133">Transmembrane helix</keyword>
<evidence type="ECO:0000256" key="6">
    <source>
        <dbReference type="ARBA" id="ARBA00023136"/>
    </source>
</evidence>
<keyword evidence="9" id="KW-1185">Reference proteome</keyword>
<feature type="transmembrane region" description="Helical" evidence="7">
    <location>
        <begin position="161"/>
        <end position="186"/>
    </location>
</feature>
<dbReference type="EMBL" id="JADBJN010000003">
    <property type="protein sequence ID" value="KAG5674172.1"/>
    <property type="molecule type" value="Genomic_DNA"/>
</dbReference>
<proteinExistence type="predicted"/>
<keyword evidence="2 7" id="KW-0812">Transmembrane</keyword>
<dbReference type="Proteomes" id="UP001107558">
    <property type="component" value="Chromosome 3"/>
</dbReference>
<keyword evidence="4" id="KW-0653">Protein transport</keyword>
<dbReference type="InterPro" id="IPR009011">
    <property type="entry name" value="Man6P_isomerase_rcpt-bd_dom_sf"/>
</dbReference>
<evidence type="ECO:0000256" key="1">
    <source>
        <dbReference type="ARBA" id="ARBA00004472"/>
    </source>
</evidence>
<dbReference type="GO" id="GO:0015031">
    <property type="term" value="P:protein transport"/>
    <property type="evidence" value="ECO:0007669"/>
    <property type="project" value="UniProtKB-KW"/>
</dbReference>
<evidence type="ECO:0000256" key="7">
    <source>
        <dbReference type="SAM" id="Phobius"/>
    </source>
</evidence>
<evidence type="ECO:0000313" key="9">
    <source>
        <dbReference type="Proteomes" id="UP001107558"/>
    </source>
</evidence>
<dbReference type="GO" id="GO:0034045">
    <property type="term" value="C:phagophore assembly site membrane"/>
    <property type="evidence" value="ECO:0007669"/>
    <property type="project" value="UniProtKB-SubCell"/>
</dbReference>
<dbReference type="GO" id="GO:0000139">
    <property type="term" value="C:Golgi membrane"/>
    <property type="evidence" value="ECO:0007669"/>
    <property type="project" value="UniProtKB-SubCell"/>
</dbReference>
<evidence type="ECO:0000256" key="3">
    <source>
        <dbReference type="ARBA" id="ARBA00022729"/>
    </source>
</evidence>
<comment type="caution">
    <text evidence="8">The sequence shown here is derived from an EMBL/GenBank/DDBJ whole genome shotgun (WGS) entry which is preliminary data.</text>
</comment>
<evidence type="ECO:0008006" key="10">
    <source>
        <dbReference type="Google" id="ProtNLM"/>
    </source>
</evidence>
<dbReference type="OrthoDB" id="29460at2759"/>
<keyword evidence="4" id="KW-0813">Transport</keyword>
<reference evidence="8" key="1">
    <citation type="submission" date="2021-03" db="EMBL/GenBank/DDBJ databases">
        <title>Chromosome level genome of the anhydrobiotic midge Polypedilum vanderplanki.</title>
        <authorList>
            <person name="Yoshida Y."/>
            <person name="Kikawada T."/>
            <person name="Gusev O."/>
        </authorList>
    </citation>
    <scope>NUCLEOTIDE SEQUENCE</scope>
    <source>
        <strain evidence="8">NIAS01</strain>
        <tissue evidence="8">Whole body or cell culture</tissue>
    </source>
</reference>
<comment type="subcellular location">
    <subcellularLocation>
        <location evidence="1">Preautophagosomal structure membrane</location>
        <topology evidence="1">Single-pass type I membrane protein</topology>
    </subcellularLocation>
</comment>
<evidence type="ECO:0000256" key="4">
    <source>
        <dbReference type="ARBA" id="ARBA00022927"/>
    </source>
</evidence>
<protein>
    <recommendedName>
        <fullName evidence="10">Cation-dependent mannose-6-phosphate receptor</fullName>
    </recommendedName>
</protein>
<name>A0A9J6BWA4_POLVA</name>
<dbReference type="PANTHER" id="PTHR15071:SF0">
    <property type="entry name" value="MANNOSE 6-PHOSPHATE RECEPTOR-LIKE PROTEIN 1"/>
    <property type="match status" value="1"/>
</dbReference>
<sequence>MIVSVNASTCELKNVCECVYNDGSEYDLRGTLRANNEYLETIATNDIHIFFSPCKNAKSIPNILNDTASNECKNGYTLCLLDVSQNKAFLLGTEVNTNFLESENEVFMKYGSATIQLICTPNSNKVILYAPNNTTQSDVKLILFSKSACKTSPLPQESYGFFYTFFLILFIIIFSYLIIGILYNYFFVGARGYELLPHFDFWTRVWSSIKLGFYFVKNGFKVLPTEDSYDAI</sequence>
<keyword evidence="3" id="KW-0732">Signal</keyword>
<dbReference type="InterPro" id="IPR018939">
    <property type="entry name" value="Autophagy-rel_prot_27"/>
</dbReference>
<accession>A0A9J6BWA4</accession>
<dbReference type="AlphaFoldDB" id="A0A9J6BWA4"/>